<dbReference type="InterPro" id="IPR011701">
    <property type="entry name" value="MFS"/>
</dbReference>
<keyword evidence="5 6" id="KW-0472">Membrane</keyword>
<accession>A0ABY5BZS9</accession>
<reference evidence="7" key="1">
    <citation type="submission" date="2022-05" db="EMBL/GenBank/DDBJ databases">
        <authorList>
            <person name="Oliphant S.A."/>
            <person name="Watson-Haigh N.S."/>
            <person name="Sumby K.M."/>
            <person name="Gardner J.M."/>
            <person name="Jiranek V."/>
        </authorList>
    </citation>
    <scope>NUCLEOTIDE SEQUENCE</scope>
    <source>
        <strain evidence="7">KI3_B9</strain>
    </source>
</reference>
<feature type="transmembrane region" description="Helical" evidence="6">
    <location>
        <begin position="354"/>
        <end position="375"/>
    </location>
</feature>
<evidence type="ECO:0000256" key="3">
    <source>
        <dbReference type="ARBA" id="ARBA00022692"/>
    </source>
</evidence>
<sequence length="443" mass="48883">MENYQHELPVLEKKQIFNLTFGYFGLNMAFFLQTSQMSRIFQTIGTDPTKLGWFFILPPLAGMIVQPIVGRMSDKTWNRFGRRLPYLIFGAIISALVLILLPNAGSLGFGYGSSTALIFGAVSIMMLDVSANMCQQPFKMLIGDMVNERQEDKAWSLQNIYSNAGGMLAAILPAVITIIGFSNIAPKGEVPASVKISFYLGAIIIMVTTFYTIMNVKEYNPQDYKQYHGLKKNKNEKTPSFISLLKNAPSIFWELSAVMLFSFISVQFVWTYSTGALAENVWHTTDPASVGFQAAGNWNGILTFVQSLTGVLWGTLVLAQLKPSKRRGALFFALILGGIGLMMLFFISTKMLTIVPFALFGIMYITIGTEAFAMITSGIKGENEGAYLGLFNWQICIPQIIASVSSFAIFPMVHKSMSAMMLIAGISALVAAVMIRFVKTVND</sequence>
<feature type="transmembrane region" description="Helical" evidence="6">
    <location>
        <begin position="53"/>
        <end position="72"/>
    </location>
</feature>
<feature type="transmembrane region" description="Helical" evidence="6">
    <location>
        <begin position="251"/>
        <end position="270"/>
    </location>
</feature>
<evidence type="ECO:0000256" key="5">
    <source>
        <dbReference type="ARBA" id="ARBA00023136"/>
    </source>
</evidence>
<keyword evidence="4 6" id="KW-1133">Transmembrane helix</keyword>
<dbReference type="Gene3D" id="1.20.1250.20">
    <property type="entry name" value="MFS general substrate transporter like domains"/>
    <property type="match status" value="1"/>
</dbReference>
<feature type="transmembrane region" description="Helical" evidence="6">
    <location>
        <begin position="301"/>
        <end position="321"/>
    </location>
</feature>
<feature type="transmembrane region" description="Helical" evidence="6">
    <location>
        <begin position="196"/>
        <end position="216"/>
    </location>
</feature>
<comment type="subcellular location">
    <subcellularLocation>
        <location evidence="1">Cell membrane</location>
        <topology evidence="1">Multi-pass membrane protein</topology>
    </subcellularLocation>
</comment>
<dbReference type="EMBL" id="CP097122">
    <property type="protein sequence ID" value="USS91448.1"/>
    <property type="molecule type" value="Genomic_DNA"/>
</dbReference>
<dbReference type="Proteomes" id="UP001056093">
    <property type="component" value="Chromosome"/>
</dbReference>
<feature type="transmembrane region" description="Helical" evidence="6">
    <location>
        <begin position="160"/>
        <end position="184"/>
    </location>
</feature>
<evidence type="ECO:0000256" key="6">
    <source>
        <dbReference type="SAM" id="Phobius"/>
    </source>
</evidence>
<feature type="transmembrane region" description="Helical" evidence="6">
    <location>
        <begin position="419"/>
        <end position="438"/>
    </location>
</feature>
<dbReference type="RefSeq" id="WP_252773278.1">
    <property type="nucleotide sequence ID" value="NZ_CP097122.1"/>
</dbReference>
<proteinExistence type="predicted"/>
<feature type="transmembrane region" description="Helical" evidence="6">
    <location>
        <begin position="387"/>
        <end position="413"/>
    </location>
</feature>
<keyword evidence="2" id="KW-0813">Transport</keyword>
<evidence type="ECO:0000313" key="8">
    <source>
        <dbReference type="Proteomes" id="UP001056093"/>
    </source>
</evidence>
<organism evidence="7 8">
    <name type="scientific">Fructobacillus americanaquae</name>
    <dbReference type="NCBI Taxonomy" id="2940302"/>
    <lineage>
        <taxon>Bacteria</taxon>
        <taxon>Bacillati</taxon>
        <taxon>Bacillota</taxon>
        <taxon>Bacilli</taxon>
        <taxon>Lactobacillales</taxon>
        <taxon>Lactobacillaceae</taxon>
        <taxon>Fructobacillus</taxon>
    </lineage>
</organism>
<evidence type="ECO:0000256" key="2">
    <source>
        <dbReference type="ARBA" id="ARBA00022448"/>
    </source>
</evidence>
<gene>
    <name evidence="7" type="ORF">M3M36_03610</name>
</gene>
<feature type="transmembrane region" description="Helical" evidence="6">
    <location>
        <begin position="16"/>
        <end position="33"/>
    </location>
</feature>
<dbReference type="CDD" id="cd17313">
    <property type="entry name" value="MFS_SLC45_SUC"/>
    <property type="match status" value="1"/>
</dbReference>
<feature type="transmembrane region" description="Helical" evidence="6">
    <location>
        <begin position="108"/>
        <end position="131"/>
    </location>
</feature>
<evidence type="ECO:0000256" key="1">
    <source>
        <dbReference type="ARBA" id="ARBA00004651"/>
    </source>
</evidence>
<dbReference type="InterPro" id="IPR036259">
    <property type="entry name" value="MFS_trans_sf"/>
</dbReference>
<dbReference type="PANTHER" id="PTHR19432:SF35">
    <property type="entry name" value="SOLUTE CARRIER FAMILY 45 MEMBER 3 ISOFORM X1"/>
    <property type="match status" value="1"/>
</dbReference>
<keyword evidence="3 6" id="KW-0812">Transmembrane</keyword>
<name>A0ABY5BZS9_9LACO</name>
<dbReference type="PANTHER" id="PTHR19432">
    <property type="entry name" value="SUGAR TRANSPORTER"/>
    <property type="match status" value="1"/>
</dbReference>
<evidence type="ECO:0000256" key="4">
    <source>
        <dbReference type="ARBA" id="ARBA00022989"/>
    </source>
</evidence>
<protein>
    <submittedName>
        <fullName evidence="7">SLC45 family MFS transporter</fullName>
    </submittedName>
</protein>
<evidence type="ECO:0000313" key="7">
    <source>
        <dbReference type="EMBL" id="USS91448.1"/>
    </source>
</evidence>
<dbReference type="Pfam" id="PF07690">
    <property type="entry name" value="MFS_1"/>
    <property type="match status" value="1"/>
</dbReference>
<dbReference type="SUPFAM" id="SSF103473">
    <property type="entry name" value="MFS general substrate transporter"/>
    <property type="match status" value="1"/>
</dbReference>
<feature type="transmembrane region" description="Helical" evidence="6">
    <location>
        <begin position="328"/>
        <end position="348"/>
    </location>
</feature>
<feature type="transmembrane region" description="Helical" evidence="6">
    <location>
        <begin position="84"/>
        <end position="102"/>
    </location>
</feature>
<keyword evidence="8" id="KW-1185">Reference proteome</keyword>